<dbReference type="Gene3D" id="2.30.29.30">
    <property type="entry name" value="Pleckstrin-homology domain (PH domain)/Phosphotyrosine-binding domain (PTB)"/>
    <property type="match status" value="1"/>
</dbReference>
<evidence type="ECO:0000313" key="14">
    <source>
        <dbReference type="Proteomes" id="UP000002051"/>
    </source>
</evidence>
<dbReference type="SUPFAM" id="SSF50729">
    <property type="entry name" value="PH domain-like"/>
    <property type="match status" value="1"/>
</dbReference>
<evidence type="ECO:0000256" key="8">
    <source>
        <dbReference type="SAM" id="MobiDB-lite"/>
    </source>
</evidence>
<dbReference type="EMBL" id="BT147660">
    <property type="protein sequence ID" value="AFK47454.1"/>
    <property type="molecule type" value="mRNA"/>
</dbReference>
<dbReference type="STRING" id="3880.I3T4L2"/>
<evidence type="ECO:0000259" key="9">
    <source>
        <dbReference type="PROSITE" id="PS50196"/>
    </source>
</evidence>
<dbReference type="PROSITE" id="PS50196">
    <property type="entry name" value="RANBD1"/>
    <property type="match status" value="1"/>
</dbReference>
<feature type="region of interest" description="Disordered" evidence="8">
    <location>
        <begin position="180"/>
        <end position="221"/>
    </location>
</feature>
<evidence type="ECO:0000313" key="11">
    <source>
        <dbReference type="EMBL" id="KEH43636.1"/>
    </source>
</evidence>
<reference evidence="11 14" key="3">
    <citation type="journal article" date="2014" name="BMC Genomics">
        <title>An improved genome release (version Mt4.0) for the model legume Medicago truncatula.</title>
        <authorList>
            <person name="Tang H."/>
            <person name="Krishnakumar V."/>
            <person name="Bidwell S."/>
            <person name="Rosen B."/>
            <person name="Chan A."/>
            <person name="Zhou S."/>
            <person name="Gentzbittel L."/>
            <person name="Childs K.L."/>
            <person name="Yandell M."/>
            <person name="Gundlach H."/>
            <person name="Mayer K.F."/>
            <person name="Schwartz D.C."/>
            <person name="Town C.D."/>
        </authorList>
    </citation>
    <scope>GENOME REANNOTATION</scope>
    <source>
        <strain evidence="11">A17</strain>
        <strain evidence="13 14">cv. Jemalong A17</strain>
    </source>
</reference>
<dbReference type="InterPro" id="IPR000156">
    <property type="entry name" value="Ran_bind_dom"/>
</dbReference>
<evidence type="ECO:0000256" key="4">
    <source>
        <dbReference type="ARBA" id="ARBA00022927"/>
    </source>
</evidence>
<accession>I3T4L2</accession>
<reference evidence="12" key="5">
    <citation type="journal article" date="2018" name="Nat. Plants">
        <title>Whole-genome landscape of Medicago truncatula symbiotic genes.</title>
        <authorList>
            <person name="Pecrix Y."/>
            <person name="Gamas P."/>
            <person name="Carrere S."/>
        </authorList>
    </citation>
    <scope>NUCLEOTIDE SEQUENCE</scope>
    <source>
        <tissue evidence="12">Leaves</tissue>
    </source>
</reference>
<evidence type="ECO:0000256" key="2">
    <source>
        <dbReference type="ARBA" id="ARBA00022448"/>
    </source>
</evidence>
<keyword evidence="2" id="KW-0813">Transport</keyword>
<evidence type="ECO:0000313" key="10">
    <source>
        <dbReference type="EMBL" id="AFK47454.1"/>
    </source>
</evidence>
<dbReference type="Pfam" id="PF00638">
    <property type="entry name" value="Ran_BP1"/>
    <property type="match status" value="1"/>
</dbReference>
<reference evidence="13" key="4">
    <citation type="submission" date="2015-04" db="UniProtKB">
        <authorList>
            <consortium name="EnsemblPlants"/>
        </authorList>
    </citation>
    <scope>IDENTIFICATION</scope>
    <source>
        <strain evidence="13">cv. Jemalong A17</strain>
    </source>
</reference>
<organism evidence="10">
    <name type="scientific">Medicago truncatula</name>
    <name type="common">Barrel medic</name>
    <name type="synonym">Medicago tribuloides</name>
    <dbReference type="NCBI Taxonomy" id="3880"/>
    <lineage>
        <taxon>Eukaryota</taxon>
        <taxon>Viridiplantae</taxon>
        <taxon>Streptophyta</taxon>
        <taxon>Embryophyta</taxon>
        <taxon>Tracheophyta</taxon>
        <taxon>Spermatophyta</taxon>
        <taxon>Magnoliopsida</taxon>
        <taxon>eudicotyledons</taxon>
        <taxon>Gunneridae</taxon>
        <taxon>Pentapetalae</taxon>
        <taxon>rosids</taxon>
        <taxon>fabids</taxon>
        <taxon>Fabales</taxon>
        <taxon>Fabaceae</taxon>
        <taxon>Papilionoideae</taxon>
        <taxon>50 kb inversion clade</taxon>
        <taxon>NPAAA clade</taxon>
        <taxon>Hologalegina</taxon>
        <taxon>IRL clade</taxon>
        <taxon>Trifolieae</taxon>
        <taxon>Medicago</taxon>
    </lineage>
</organism>
<evidence type="ECO:0000313" key="12">
    <source>
        <dbReference type="EMBL" id="RHN81630.1"/>
    </source>
</evidence>
<comment type="subcellular location">
    <subcellularLocation>
        <location evidence="1">Nucleus</location>
        <location evidence="1">Nuclear pore complex</location>
    </subcellularLocation>
</comment>
<evidence type="ECO:0000256" key="3">
    <source>
        <dbReference type="ARBA" id="ARBA00022816"/>
    </source>
</evidence>
<dbReference type="HOGENOM" id="CLU_067861_1_0_1"/>
<proteinExistence type="evidence at transcript level"/>
<dbReference type="InterPro" id="IPR011993">
    <property type="entry name" value="PH-like_dom_sf"/>
</dbReference>
<dbReference type="EnsemblPlants" id="KEH43636">
    <property type="protein sequence ID" value="KEH43636"/>
    <property type="gene ID" value="MTR_1g097600"/>
</dbReference>
<keyword evidence="14" id="KW-1185">Reference proteome</keyword>
<dbReference type="OrthoDB" id="2357150at2759"/>
<dbReference type="GO" id="GO:0006913">
    <property type="term" value="P:nucleocytoplasmic transport"/>
    <property type="evidence" value="ECO:0007669"/>
    <property type="project" value="InterPro"/>
</dbReference>
<sequence>MADPEHREEEEAPAVGDDEDTGAQVAPIVQLQEVAVTTGEEDEESILDLKSKLYRFDKDGNQWKERGAGTVKFLKHKVTGKVRLLMRQSKTLKICANHLIIPTMSVQEHAGNEKSCVWHARDFADGELKDELFCIRFPSIENCKSFMETFQEVAESQKQVDDQDASAAAVLVEKLTVEDKAADAEKKDEEKSKDKTGEKESASEASKADADKKVEEPASSA</sequence>
<dbReference type="GO" id="GO:0005643">
    <property type="term" value="C:nuclear pore"/>
    <property type="evidence" value="ECO:0000318"/>
    <property type="project" value="GO_Central"/>
</dbReference>
<dbReference type="InterPro" id="IPR045256">
    <property type="entry name" value="RanBP1_RanBD"/>
</dbReference>
<keyword evidence="7" id="KW-0539">Nucleus</keyword>
<reference evidence="11 14" key="1">
    <citation type="journal article" date="2011" name="Nature">
        <title>The Medicago genome provides insight into the evolution of rhizobial symbioses.</title>
        <authorList>
            <person name="Young N.D."/>
            <person name="Debelle F."/>
            <person name="Oldroyd G.E."/>
            <person name="Geurts R."/>
            <person name="Cannon S.B."/>
            <person name="Udvardi M.K."/>
            <person name="Benedito V.A."/>
            <person name="Mayer K.F."/>
            <person name="Gouzy J."/>
            <person name="Schoof H."/>
            <person name="Van de Peer Y."/>
            <person name="Proost S."/>
            <person name="Cook D.R."/>
            <person name="Meyers B.C."/>
            <person name="Spannagl M."/>
            <person name="Cheung F."/>
            <person name="De Mita S."/>
            <person name="Krishnakumar V."/>
            <person name="Gundlach H."/>
            <person name="Zhou S."/>
            <person name="Mudge J."/>
            <person name="Bharti A.K."/>
            <person name="Murray J.D."/>
            <person name="Naoumkina M.A."/>
            <person name="Rosen B."/>
            <person name="Silverstein K.A."/>
            <person name="Tang H."/>
            <person name="Rombauts S."/>
            <person name="Zhao P.X."/>
            <person name="Zhou P."/>
            <person name="Barbe V."/>
            <person name="Bardou P."/>
            <person name="Bechner M."/>
            <person name="Bellec A."/>
            <person name="Berger A."/>
            <person name="Berges H."/>
            <person name="Bidwell S."/>
            <person name="Bisseling T."/>
            <person name="Choisne N."/>
            <person name="Couloux A."/>
            <person name="Denny R."/>
            <person name="Deshpande S."/>
            <person name="Dai X."/>
            <person name="Doyle J.J."/>
            <person name="Dudez A.M."/>
            <person name="Farmer A.D."/>
            <person name="Fouteau S."/>
            <person name="Franken C."/>
            <person name="Gibelin C."/>
            <person name="Gish J."/>
            <person name="Goldstein S."/>
            <person name="Gonzalez A.J."/>
            <person name="Green P.J."/>
            <person name="Hallab A."/>
            <person name="Hartog M."/>
            <person name="Hua A."/>
            <person name="Humphray S.J."/>
            <person name="Jeong D.H."/>
            <person name="Jing Y."/>
            <person name="Jocker A."/>
            <person name="Kenton S.M."/>
            <person name="Kim D.J."/>
            <person name="Klee K."/>
            <person name="Lai H."/>
            <person name="Lang C."/>
            <person name="Lin S."/>
            <person name="Macmil S.L."/>
            <person name="Magdelenat G."/>
            <person name="Matthews L."/>
            <person name="McCorrison J."/>
            <person name="Monaghan E.L."/>
            <person name="Mun J.H."/>
            <person name="Najar F.Z."/>
            <person name="Nicholson C."/>
            <person name="Noirot C."/>
            <person name="O'Bleness M."/>
            <person name="Paule C.R."/>
            <person name="Poulain J."/>
            <person name="Prion F."/>
            <person name="Qin B."/>
            <person name="Qu C."/>
            <person name="Retzel E.F."/>
            <person name="Riddle C."/>
            <person name="Sallet E."/>
            <person name="Samain S."/>
            <person name="Samson N."/>
            <person name="Sanders I."/>
            <person name="Saurat O."/>
            <person name="Scarpelli C."/>
            <person name="Schiex T."/>
            <person name="Segurens B."/>
            <person name="Severin A.J."/>
            <person name="Sherrier D.J."/>
            <person name="Shi R."/>
            <person name="Sims S."/>
            <person name="Singer S.R."/>
            <person name="Sinharoy S."/>
            <person name="Sterck L."/>
            <person name="Viollet A."/>
            <person name="Wang B.B."/>
            <person name="Wang K."/>
            <person name="Wang M."/>
            <person name="Wang X."/>
            <person name="Warfsmann J."/>
            <person name="Weissenbach J."/>
            <person name="White D.D."/>
            <person name="White J.D."/>
            <person name="Wiley G.B."/>
            <person name="Wincker P."/>
            <person name="Xing Y."/>
            <person name="Yang L."/>
            <person name="Yao Z."/>
            <person name="Ying F."/>
            <person name="Zhai J."/>
            <person name="Zhou L."/>
            <person name="Zuber A."/>
            <person name="Denarie J."/>
            <person name="Dixon R.A."/>
            <person name="May G.D."/>
            <person name="Schwartz D.C."/>
            <person name="Rogers J."/>
            <person name="Quetier F."/>
            <person name="Town C.D."/>
            <person name="Roe B.A."/>
        </authorList>
    </citation>
    <scope>NUCLEOTIDE SEQUENCE [LARGE SCALE GENOMIC DNA]</scope>
    <source>
        <strain evidence="11">A17</strain>
        <strain evidence="13 14">cv. Jemalong A17</strain>
    </source>
</reference>
<evidence type="ECO:0000256" key="1">
    <source>
        <dbReference type="ARBA" id="ARBA00004567"/>
    </source>
</evidence>
<dbReference type="EMBL" id="PSQE01000001">
    <property type="protein sequence ID" value="RHN81630.1"/>
    <property type="molecule type" value="Genomic_DNA"/>
</dbReference>
<keyword evidence="5" id="KW-0811">Translocation</keyword>
<feature type="domain" description="RanBD1" evidence="9">
    <location>
        <begin position="24"/>
        <end position="159"/>
    </location>
</feature>
<dbReference type="SMART" id="SM00160">
    <property type="entry name" value="RanBD"/>
    <property type="match status" value="1"/>
</dbReference>
<dbReference type="EMBL" id="CM001217">
    <property type="protein sequence ID" value="KEH43636.1"/>
    <property type="molecule type" value="Genomic_DNA"/>
</dbReference>
<dbReference type="InterPro" id="IPR045255">
    <property type="entry name" value="RanBP1-like"/>
</dbReference>
<keyword evidence="6" id="KW-0906">Nuclear pore complex</keyword>
<dbReference type="GO" id="GO:0005737">
    <property type="term" value="C:cytoplasm"/>
    <property type="evidence" value="ECO:0000318"/>
    <property type="project" value="GO_Central"/>
</dbReference>
<evidence type="ECO:0000256" key="5">
    <source>
        <dbReference type="ARBA" id="ARBA00023010"/>
    </source>
</evidence>
<dbReference type="Gramene" id="rna5701">
    <property type="protein sequence ID" value="RHN81630.1"/>
    <property type="gene ID" value="gene5701"/>
</dbReference>
<dbReference type="Proteomes" id="UP000265566">
    <property type="component" value="Chromosome 1"/>
</dbReference>
<feature type="compositionally biased region" description="Acidic residues" evidence="8">
    <location>
        <begin position="10"/>
        <end position="21"/>
    </location>
</feature>
<dbReference type="PANTHER" id="PTHR23138:SF177">
    <property type="entry name" value="RAN-BINDING PROTEIN 1 HOMOLOG B"/>
    <property type="match status" value="1"/>
</dbReference>
<dbReference type="CDD" id="cd13179">
    <property type="entry name" value="RanBD_RanBP1"/>
    <property type="match status" value="1"/>
</dbReference>
<keyword evidence="4" id="KW-0653">Protein transport</keyword>
<dbReference type="KEGG" id="mtr:25485040"/>
<name>I3T4L2_MEDTR</name>
<reference evidence="10" key="2">
    <citation type="submission" date="2012-05" db="EMBL/GenBank/DDBJ databases">
        <authorList>
            <person name="Krishnakumar V."/>
            <person name="Cheung F."/>
            <person name="Xiao Y."/>
            <person name="Chan A."/>
            <person name="Moskal W.A."/>
            <person name="Town C.D."/>
        </authorList>
    </citation>
    <scope>NUCLEOTIDE SEQUENCE</scope>
</reference>
<dbReference type="GO" id="GO:0015031">
    <property type="term" value="P:protein transport"/>
    <property type="evidence" value="ECO:0007669"/>
    <property type="project" value="UniProtKB-KW"/>
</dbReference>
<dbReference type="ExpressionAtlas" id="I3T4L2">
    <property type="expression patterns" value="differential"/>
</dbReference>
<feature type="region of interest" description="Disordered" evidence="8">
    <location>
        <begin position="1"/>
        <end position="24"/>
    </location>
</feature>
<evidence type="ECO:0000256" key="6">
    <source>
        <dbReference type="ARBA" id="ARBA00023132"/>
    </source>
</evidence>
<dbReference type="GO" id="GO:0051028">
    <property type="term" value="P:mRNA transport"/>
    <property type="evidence" value="ECO:0007669"/>
    <property type="project" value="UniProtKB-KW"/>
</dbReference>
<dbReference type="FunFam" id="2.30.29.30:FF:000245">
    <property type="entry name" value="Ran-binding protein 1 b"/>
    <property type="match status" value="1"/>
</dbReference>
<evidence type="ECO:0000256" key="7">
    <source>
        <dbReference type="ARBA" id="ARBA00023242"/>
    </source>
</evidence>
<gene>
    <name evidence="13" type="primary">25485040</name>
    <name evidence="11" type="ordered locus">MTR_1g097600</name>
    <name evidence="12" type="ORF">MtrunA17_Chr1g0201251</name>
</gene>
<dbReference type="Proteomes" id="UP000002051">
    <property type="component" value="Unassembled WGS sequence"/>
</dbReference>
<protein>
    <submittedName>
        <fullName evidence="12">Putative PH domain-containing protein</fullName>
    </submittedName>
    <submittedName>
        <fullName evidence="11">Ran-binding protein 2, Ran-binding domain protein</fullName>
    </submittedName>
</protein>
<dbReference type="PANTHER" id="PTHR23138">
    <property type="entry name" value="RAN BINDING PROTEIN"/>
    <property type="match status" value="1"/>
</dbReference>
<dbReference type="AlphaFoldDB" id="I3T4L2"/>
<evidence type="ECO:0000313" key="13">
    <source>
        <dbReference type="EnsemblPlants" id="KEH43636"/>
    </source>
</evidence>
<keyword evidence="3" id="KW-0509">mRNA transport</keyword>